<feature type="domain" description="MYND-type" evidence="5">
    <location>
        <begin position="451"/>
        <end position="488"/>
    </location>
</feature>
<accession>A0AAD6XUP5</accession>
<dbReference type="AlphaFoldDB" id="A0AAD6XUP5"/>
<dbReference type="Pfam" id="PF01753">
    <property type="entry name" value="zf-MYND"/>
    <property type="match status" value="1"/>
</dbReference>
<organism evidence="6 7">
    <name type="scientific">Mycena belliarum</name>
    <dbReference type="NCBI Taxonomy" id="1033014"/>
    <lineage>
        <taxon>Eukaryota</taxon>
        <taxon>Fungi</taxon>
        <taxon>Dikarya</taxon>
        <taxon>Basidiomycota</taxon>
        <taxon>Agaricomycotina</taxon>
        <taxon>Agaricomycetes</taxon>
        <taxon>Agaricomycetidae</taxon>
        <taxon>Agaricales</taxon>
        <taxon>Marasmiineae</taxon>
        <taxon>Mycenaceae</taxon>
        <taxon>Mycena</taxon>
    </lineage>
</organism>
<evidence type="ECO:0000256" key="2">
    <source>
        <dbReference type="ARBA" id="ARBA00022771"/>
    </source>
</evidence>
<evidence type="ECO:0000259" key="5">
    <source>
        <dbReference type="PROSITE" id="PS50865"/>
    </source>
</evidence>
<name>A0AAD6XUP5_9AGAR</name>
<keyword evidence="3" id="KW-0862">Zinc</keyword>
<protein>
    <recommendedName>
        <fullName evidence="5">MYND-type domain-containing protein</fullName>
    </recommendedName>
</protein>
<comment type="caution">
    <text evidence="6">The sequence shown here is derived from an EMBL/GenBank/DDBJ whole genome shotgun (WGS) entry which is preliminary data.</text>
</comment>
<keyword evidence="7" id="KW-1185">Reference proteome</keyword>
<dbReference type="GO" id="GO:0008270">
    <property type="term" value="F:zinc ion binding"/>
    <property type="evidence" value="ECO:0007669"/>
    <property type="project" value="UniProtKB-KW"/>
</dbReference>
<dbReference type="Proteomes" id="UP001222325">
    <property type="component" value="Unassembled WGS sequence"/>
</dbReference>
<evidence type="ECO:0000256" key="4">
    <source>
        <dbReference type="PROSITE-ProRule" id="PRU00134"/>
    </source>
</evidence>
<evidence type="ECO:0000313" key="6">
    <source>
        <dbReference type="EMBL" id="KAJ7088846.1"/>
    </source>
</evidence>
<sequence length="681" mass="76157">MSIIGAPANLLDGLPQTMADARQSNLSREEISAYLESFIQSVSGDAEKLVESFKTASAKSIFVMAECWKASPVELVPAHVLLKTFLYHVNGAYVPRARLPPIENDPSERAWASFIGLQEKFVKEFPTNPDFRTRIIAAWPGIFKWCRYFYTQRVSAVPDFDTARTNSTVLCTVIRHFLADSQLFKVIHETNGIVKLCTQLWMHRAAPAPLTSFIMHTLLVESTAEELDAVVATSGDKPDIVAQLAISRLRTAMNESPMQPTHVYTYTYTLLVLSRLPRHRLTEAVLAGKGAWVAARMLTITADALRRRARPEPDIKYHQCLNAGFNFLRFGLVRDDSPRWVAQAVEAGMLRVICELAPLLEKVLPGGTMAYVQHILADTLPKHMVYLSVVKLVDREMNDLDEEVAEAGVQRSCLRDEWNSLKKLTSLRSGIAKLPKKVKGAAGTVCESTACTKTGTRRELLRCTGCMYVYYCSKKCQKDAWPNHRAICKLKNKQRTSGEEGPLPFSKSNAQFFRELFSTDANLHMGHLHKLAARAFPAETQGEHFAICLDYTNTTYPSGTCSLKDIRTYTFPPLSGDELNPEDVVAQNNAMITMVRNNPKAYTFIEASFAFGEQRLSRNFMIRPNMWAHPAQPELNWDGKKMCENGEAEANAAEFLETVLGLDFARALGIDLDADGDDNVD</sequence>
<dbReference type="InterPro" id="IPR002893">
    <property type="entry name" value="Znf_MYND"/>
</dbReference>
<keyword evidence="2 4" id="KW-0863">Zinc-finger</keyword>
<evidence type="ECO:0000256" key="1">
    <source>
        <dbReference type="ARBA" id="ARBA00022723"/>
    </source>
</evidence>
<proteinExistence type="predicted"/>
<gene>
    <name evidence="6" type="ORF">B0H15DRAFT_885651</name>
</gene>
<dbReference type="EMBL" id="JARJCN010000025">
    <property type="protein sequence ID" value="KAJ7088846.1"/>
    <property type="molecule type" value="Genomic_DNA"/>
</dbReference>
<dbReference type="PROSITE" id="PS50865">
    <property type="entry name" value="ZF_MYND_2"/>
    <property type="match status" value="1"/>
</dbReference>
<evidence type="ECO:0000313" key="7">
    <source>
        <dbReference type="Proteomes" id="UP001222325"/>
    </source>
</evidence>
<reference evidence="6" key="1">
    <citation type="submission" date="2023-03" db="EMBL/GenBank/DDBJ databases">
        <title>Massive genome expansion in bonnet fungi (Mycena s.s.) driven by repeated elements and novel gene families across ecological guilds.</title>
        <authorList>
            <consortium name="Lawrence Berkeley National Laboratory"/>
            <person name="Harder C.B."/>
            <person name="Miyauchi S."/>
            <person name="Viragh M."/>
            <person name="Kuo A."/>
            <person name="Thoen E."/>
            <person name="Andreopoulos B."/>
            <person name="Lu D."/>
            <person name="Skrede I."/>
            <person name="Drula E."/>
            <person name="Henrissat B."/>
            <person name="Morin E."/>
            <person name="Kohler A."/>
            <person name="Barry K."/>
            <person name="LaButti K."/>
            <person name="Morin E."/>
            <person name="Salamov A."/>
            <person name="Lipzen A."/>
            <person name="Mereny Z."/>
            <person name="Hegedus B."/>
            <person name="Baldrian P."/>
            <person name="Stursova M."/>
            <person name="Weitz H."/>
            <person name="Taylor A."/>
            <person name="Grigoriev I.V."/>
            <person name="Nagy L.G."/>
            <person name="Martin F."/>
            <person name="Kauserud H."/>
        </authorList>
    </citation>
    <scope>NUCLEOTIDE SEQUENCE</scope>
    <source>
        <strain evidence="6">CBHHK173m</strain>
    </source>
</reference>
<dbReference type="Gene3D" id="6.10.140.2220">
    <property type="match status" value="1"/>
</dbReference>
<keyword evidence="1" id="KW-0479">Metal-binding</keyword>
<dbReference type="SUPFAM" id="SSF144232">
    <property type="entry name" value="HIT/MYND zinc finger-like"/>
    <property type="match status" value="1"/>
</dbReference>
<evidence type="ECO:0000256" key="3">
    <source>
        <dbReference type="ARBA" id="ARBA00022833"/>
    </source>
</evidence>